<comment type="caution">
    <text evidence="10">The sequence shown here is derived from an EMBL/GenBank/DDBJ whole genome shotgun (WGS) entry which is preliminary data.</text>
</comment>
<accession>A0A9J5ZVR9</accession>
<dbReference type="PANTHER" id="PTHR45801">
    <property type="entry name" value="OS07G0101800 PROTEIN"/>
    <property type="match status" value="1"/>
</dbReference>
<evidence type="ECO:0000256" key="5">
    <source>
        <dbReference type="ARBA" id="ARBA00023015"/>
    </source>
</evidence>
<organism evidence="10 11">
    <name type="scientific">Solanum commersonii</name>
    <name type="common">Commerson's wild potato</name>
    <name type="synonym">Commerson's nightshade</name>
    <dbReference type="NCBI Taxonomy" id="4109"/>
    <lineage>
        <taxon>Eukaryota</taxon>
        <taxon>Viridiplantae</taxon>
        <taxon>Streptophyta</taxon>
        <taxon>Embryophyta</taxon>
        <taxon>Tracheophyta</taxon>
        <taxon>Spermatophyta</taxon>
        <taxon>Magnoliopsida</taxon>
        <taxon>eudicotyledons</taxon>
        <taxon>Gunneridae</taxon>
        <taxon>Pentapetalae</taxon>
        <taxon>asterids</taxon>
        <taxon>lamiids</taxon>
        <taxon>Solanales</taxon>
        <taxon>Solanaceae</taxon>
        <taxon>Solanoideae</taxon>
        <taxon>Solaneae</taxon>
        <taxon>Solanum</taxon>
    </lineage>
</organism>
<evidence type="ECO:0000313" key="10">
    <source>
        <dbReference type="EMBL" id="KAG5616171.1"/>
    </source>
</evidence>
<evidence type="ECO:0000256" key="2">
    <source>
        <dbReference type="ARBA" id="ARBA00022723"/>
    </source>
</evidence>
<gene>
    <name evidence="10" type="ORF">H5410_015995</name>
</gene>
<evidence type="ECO:0000256" key="3">
    <source>
        <dbReference type="ARBA" id="ARBA00022771"/>
    </source>
</evidence>
<dbReference type="InterPro" id="IPR052426">
    <property type="entry name" value="Plant_dev_regulator"/>
</dbReference>
<keyword evidence="6" id="KW-0804">Transcription</keyword>
<dbReference type="AlphaFoldDB" id="A0A9J5ZVR9"/>
<reference evidence="10 11" key="1">
    <citation type="submission" date="2020-09" db="EMBL/GenBank/DDBJ databases">
        <title>De no assembly of potato wild relative species, Solanum commersonii.</title>
        <authorList>
            <person name="Cho K."/>
        </authorList>
    </citation>
    <scope>NUCLEOTIDE SEQUENCE [LARGE SCALE GENOMIC DNA]</scope>
    <source>
        <strain evidence="10">LZ3.2</strain>
        <tissue evidence="10">Leaf</tissue>
    </source>
</reference>
<evidence type="ECO:0000256" key="4">
    <source>
        <dbReference type="ARBA" id="ARBA00022833"/>
    </source>
</evidence>
<dbReference type="Gene3D" id="3.30.160.60">
    <property type="entry name" value="Classic Zinc Finger"/>
    <property type="match status" value="1"/>
</dbReference>
<sequence>MRIISGKREHDSYICRFCKKVLRCAQALGGHMNIHRRDRAKAINEESVVAHSQSQSKSILPTYVEPQHYQSIICHTKDDFNLLDEESSLSVGIPSKRQKSSTIMYYNFMENIDLELRLGDTSAIH</sequence>
<keyword evidence="2" id="KW-0479">Metal-binding</keyword>
<evidence type="ECO:0000259" key="9">
    <source>
        <dbReference type="PROSITE" id="PS50157"/>
    </source>
</evidence>
<dbReference type="OrthoDB" id="1225432at2759"/>
<evidence type="ECO:0000256" key="8">
    <source>
        <dbReference type="PROSITE-ProRule" id="PRU00042"/>
    </source>
</evidence>
<keyword evidence="3 8" id="KW-0863">Zinc-finger</keyword>
<dbReference type="Proteomes" id="UP000824120">
    <property type="component" value="Chromosome 3"/>
</dbReference>
<evidence type="ECO:0000256" key="1">
    <source>
        <dbReference type="ARBA" id="ARBA00004123"/>
    </source>
</evidence>
<evidence type="ECO:0000256" key="6">
    <source>
        <dbReference type="ARBA" id="ARBA00023163"/>
    </source>
</evidence>
<name>A0A9J5ZVR9_SOLCO</name>
<proteinExistence type="predicted"/>
<evidence type="ECO:0000313" key="11">
    <source>
        <dbReference type="Proteomes" id="UP000824120"/>
    </source>
</evidence>
<dbReference type="GO" id="GO:0005634">
    <property type="term" value="C:nucleus"/>
    <property type="evidence" value="ECO:0007669"/>
    <property type="project" value="UniProtKB-SubCell"/>
</dbReference>
<feature type="domain" description="C2H2-type" evidence="9">
    <location>
        <begin position="13"/>
        <end position="40"/>
    </location>
</feature>
<dbReference type="InterPro" id="IPR036236">
    <property type="entry name" value="Znf_C2H2_sf"/>
</dbReference>
<keyword evidence="7" id="KW-0539">Nucleus</keyword>
<dbReference type="PROSITE" id="PS00028">
    <property type="entry name" value="ZINC_FINGER_C2H2_1"/>
    <property type="match status" value="1"/>
</dbReference>
<dbReference type="GO" id="GO:0008270">
    <property type="term" value="F:zinc ion binding"/>
    <property type="evidence" value="ECO:0007669"/>
    <property type="project" value="UniProtKB-KW"/>
</dbReference>
<dbReference type="InterPro" id="IPR013087">
    <property type="entry name" value="Znf_C2H2_type"/>
</dbReference>
<protein>
    <recommendedName>
        <fullName evidence="9">C2H2-type domain-containing protein</fullName>
    </recommendedName>
</protein>
<keyword evidence="5" id="KW-0805">Transcription regulation</keyword>
<dbReference type="EMBL" id="JACXVP010000003">
    <property type="protein sequence ID" value="KAG5616171.1"/>
    <property type="molecule type" value="Genomic_DNA"/>
</dbReference>
<dbReference type="PANTHER" id="PTHR45801:SF5">
    <property type="entry name" value="OS05G0286100 PROTEIN"/>
    <property type="match status" value="1"/>
</dbReference>
<dbReference type="SUPFAM" id="SSF57667">
    <property type="entry name" value="beta-beta-alpha zinc fingers"/>
    <property type="match status" value="1"/>
</dbReference>
<dbReference type="PROSITE" id="PS50157">
    <property type="entry name" value="ZINC_FINGER_C2H2_2"/>
    <property type="match status" value="1"/>
</dbReference>
<keyword evidence="4" id="KW-0862">Zinc</keyword>
<keyword evidence="11" id="KW-1185">Reference proteome</keyword>
<evidence type="ECO:0000256" key="7">
    <source>
        <dbReference type="ARBA" id="ARBA00023242"/>
    </source>
</evidence>
<comment type="subcellular location">
    <subcellularLocation>
        <location evidence="1">Nucleus</location>
    </subcellularLocation>
</comment>